<evidence type="ECO:0000256" key="3">
    <source>
        <dbReference type="SAM" id="SignalP"/>
    </source>
</evidence>
<evidence type="ECO:0008006" key="6">
    <source>
        <dbReference type="Google" id="ProtNLM"/>
    </source>
</evidence>
<feature type="compositionally biased region" description="Low complexity" evidence="1">
    <location>
        <begin position="48"/>
        <end position="60"/>
    </location>
</feature>
<dbReference type="Proteomes" id="UP001530315">
    <property type="component" value="Unassembled WGS sequence"/>
</dbReference>
<gene>
    <name evidence="4" type="ORF">ACHAW5_000169</name>
</gene>
<feature type="signal peptide" evidence="3">
    <location>
        <begin position="1"/>
        <end position="20"/>
    </location>
</feature>
<accession>A0ABD3P3Z4</accession>
<comment type="caution">
    <text evidence="4">The sequence shown here is derived from an EMBL/GenBank/DDBJ whole genome shotgun (WGS) entry which is preliminary data.</text>
</comment>
<dbReference type="EMBL" id="JALLAZ020001016">
    <property type="protein sequence ID" value="KAL3782447.1"/>
    <property type="molecule type" value="Genomic_DNA"/>
</dbReference>
<protein>
    <recommendedName>
        <fullName evidence="6">C2H2-type domain-containing protein</fullName>
    </recommendedName>
</protein>
<sequence>MTRLIAFLVLILASAGAGAASSSLLHTPPGDSVPTSIAGADDNSTTNSTATESPTKAAAPSPAPKPTDPPTHAPSKKYEIPNDDDDSEAEKIEKEIPKIGKIFLYVALVFVSIWLVCYFRDAIAFFFGNAWNSTRRHGCKGCLQSFFPCVWRSHSSRGHGDTLDQIIFETDDNAAPLLP</sequence>
<keyword evidence="2" id="KW-0472">Membrane</keyword>
<name>A0ABD3P3Z4_9STRA</name>
<organism evidence="4 5">
    <name type="scientific">Stephanodiscus triporus</name>
    <dbReference type="NCBI Taxonomy" id="2934178"/>
    <lineage>
        <taxon>Eukaryota</taxon>
        <taxon>Sar</taxon>
        <taxon>Stramenopiles</taxon>
        <taxon>Ochrophyta</taxon>
        <taxon>Bacillariophyta</taxon>
        <taxon>Coscinodiscophyceae</taxon>
        <taxon>Thalassiosirophycidae</taxon>
        <taxon>Stephanodiscales</taxon>
        <taxon>Stephanodiscaceae</taxon>
        <taxon>Stephanodiscus</taxon>
    </lineage>
</organism>
<keyword evidence="2" id="KW-0812">Transmembrane</keyword>
<keyword evidence="3" id="KW-0732">Signal</keyword>
<evidence type="ECO:0000256" key="1">
    <source>
        <dbReference type="SAM" id="MobiDB-lite"/>
    </source>
</evidence>
<feature type="compositionally biased region" description="Pro residues" evidence="1">
    <location>
        <begin position="61"/>
        <end position="72"/>
    </location>
</feature>
<feature type="region of interest" description="Disordered" evidence="1">
    <location>
        <begin position="28"/>
        <end position="89"/>
    </location>
</feature>
<reference evidence="4 5" key="1">
    <citation type="submission" date="2024-10" db="EMBL/GenBank/DDBJ databases">
        <title>Updated reference genomes for cyclostephanoid diatoms.</title>
        <authorList>
            <person name="Roberts W.R."/>
            <person name="Alverson A.J."/>
        </authorList>
    </citation>
    <scope>NUCLEOTIDE SEQUENCE [LARGE SCALE GENOMIC DNA]</scope>
    <source>
        <strain evidence="4 5">AJA276-08</strain>
    </source>
</reference>
<dbReference type="AlphaFoldDB" id="A0ABD3P3Z4"/>
<feature type="chain" id="PRO_5044834403" description="C2H2-type domain-containing protein" evidence="3">
    <location>
        <begin position="21"/>
        <end position="179"/>
    </location>
</feature>
<evidence type="ECO:0000256" key="2">
    <source>
        <dbReference type="SAM" id="Phobius"/>
    </source>
</evidence>
<proteinExistence type="predicted"/>
<keyword evidence="2" id="KW-1133">Transmembrane helix</keyword>
<evidence type="ECO:0000313" key="5">
    <source>
        <dbReference type="Proteomes" id="UP001530315"/>
    </source>
</evidence>
<feature type="transmembrane region" description="Helical" evidence="2">
    <location>
        <begin position="102"/>
        <end position="127"/>
    </location>
</feature>
<evidence type="ECO:0000313" key="4">
    <source>
        <dbReference type="EMBL" id="KAL3782447.1"/>
    </source>
</evidence>
<keyword evidence="5" id="KW-1185">Reference proteome</keyword>